<evidence type="ECO:0008006" key="2">
    <source>
        <dbReference type="Google" id="ProtNLM"/>
    </source>
</evidence>
<gene>
    <name evidence="1" type="ORF">ASEP1449_LOCUS15026</name>
</gene>
<protein>
    <recommendedName>
        <fullName evidence="2">Crinkler (CRN) family protein</fullName>
    </recommendedName>
</protein>
<proteinExistence type="predicted"/>
<organism evidence="1">
    <name type="scientific">Attheya septentrionalis</name>
    <dbReference type="NCBI Taxonomy" id="420275"/>
    <lineage>
        <taxon>Eukaryota</taxon>
        <taxon>Sar</taxon>
        <taxon>Stramenopiles</taxon>
        <taxon>Ochrophyta</taxon>
        <taxon>Bacillariophyta</taxon>
        <taxon>Coscinodiscophyceae</taxon>
        <taxon>Chaetocerotophycidae</taxon>
        <taxon>Chaetocerotales</taxon>
        <taxon>Attheyaceae</taxon>
        <taxon>Attheya</taxon>
    </lineage>
</organism>
<reference evidence="1" key="1">
    <citation type="submission" date="2021-01" db="EMBL/GenBank/DDBJ databases">
        <authorList>
            <person name="Corre E."/>
            <person name="Pelletier E."/>
            <person name="Niang G."/>
            <person name="Scheremetjew M."/>
            <person name="Finn R."/>
            <person name="Kale V."/>
            <person name="Holt S."/>
            <person name="Cochrane G."/>
            <person name="Meng A."/>
            <person name="Brown T."/>
            <person name="Cohen L."/>
        </authorList>
    </citation>
    <scope>NUCLEOTIDE SEQUENCE</scope>
    <source>
        <strain evidence="1">CCMP2084</strain>
    </source>
</reference>
<accession>A0A7S2XUH1</accession>
<dbReference type="AlphaFoldDB" id="A0A7S2XUH1"/>
<evidence type="ECO:0000313" key="1">
    <source>
        <dbReference type="EMBL" id="CAD9823192.1"/>
    </source>
</evidence>
<dbReference type="InterPro" id="IPR027417">
    <property type="entry name" value="P-loop_NTPase"/>
</dbReference>
<dbReference type="EMBL" id="HBHQ01022217">
    <property type="protein sequence ID" value="CAD9823192.1"/>
    <property type="molecule type" value="Transcribed_RNA"/>
</dbReference>
<name>A0A7S2XUH1_9STRA</name>
<sequence>MATEAAATTVEVKDKQGNVLGKVNVGDTRTQVLERLGCSGGLFDKNNLGLLGEDCITLEGAPYQFREPPPQQNAVGPPTKKRKSFAAIVASFFPNRMPAFAFSETKLLIEITKNTGSRRFSLDKEKEKIIPSVKEKDRPILGQHLKFVNREKSVNHLMKHAAEQFDLYLRDGGLTEHRAQWAACSGGPGLGKTTFCRKAFTKAVDACPNGPTEANDCLWKGVDNKEDFYRVVKTCVVTGRQYRISFGGSRMIADAEFLAPDVSFASRLTSCLTTKARAVPNLHNLLLRLTGGVRSSLVVINFDETNMLLKHTKGTDYLLAVLAAVQAFNREHKGFVFCIMSGTNVHELHEVLKVSSNGQAPLEIPLPLLQHDHVLEILMDLASRCSDDGDSATVGDHVSYVLDILGGVPRYIEVLVFLLGMNNKTRCFNPAIYPSRLFNDSDQNQPHCLLDKIKTAISAKYGESFVAVVAKVTREALSPLLATSLFQWSITRDDMFGEHTIGDLESKGILFVEQTNDPTSPVAKYTTAFPLLLLTYLFENGDATANVPMLLRNFDFKLSSDQNEKNTLAIFALKCEALAALKKPITVNALLPGNAQELEWQHEAMSFDSFEVQDAQSQVTMTTWNSYLSKLTTGGGFLVNAKGTPFCDMIIVAKGGTRVILIQEKQAEVAKAAAIGLKRVPTLDYALVEREHKKCEVNTSHLFVMISDKDFTSSDMLKGNEIVLSATNHVDAFGPLLALLRLHNHGHRSKLHP</sequence>
<dbReference type="SUPFAM" id="SSF52540">
    <property type="entry name" value="P-loop containing nucleoside triphosphate hydrolases"/>
    <property type="match status" value="1"/>
</dbReference>